<feature type="non-terminal residue" evidence="1">
    <location>
        <position position="69"/>
    </location>
</feature>
<comment type="caution">
    <text evidence="1">The sequence shown here is derived from an EMBL/GenBank/DDBJ whole genome shotgun (WGS) entry which is preliminary data.</text>
</comment>
<name>X0YW99_9ZZZZ</name>
<reference evidence="1" key="1">
    <citation type="journal article" date="2014" name="Front. Microbiol.">
        <title>High frequency of phylogenetically diverse reductive dehalogenase-homologous genes in deep subseafloor sedimentary metagenomes.</title>
        <authorList>
            <person name="Kawai M."/>
            <person name="Futagami T."/>
            <person name="Toyoda A."/>
            <person name="Takaki Y."/>
            <person name="Nishi S."/>
            <person name="Hori S."/>
            <person name="Arai W."/>
            <person name="Tsubouchi T."/>
            <person name="Morono Y."/>
            <person name="Uchiyama I."/>
            <person name="Ito T."/>
            <person name="Fujiyama A."/>
            <person name="Inagaki F."/>
            <person name="Takami H."/>
        </authorList>
    </citation>
    <scope>NUCLEOTIDE SEQUENCE</scope>
    <source>
        <strain evidence="1">Expedition CK06-06</strain>
    </source>
</reference>
<protein>
    <submittedName>
        <fullName evidence="1">Uncharacterized protein</fullName>
    </submittedName>
</protein>
<dbReference type="EMBL" id="BARS01050716">
    <property type="protein sequence ID" value="GAG50882.1"/>
    <property type="molecule type" value="Genomic_DNA"/>
</dbReference>
<organism evidence="1">
    <name type="scientific">marine sediment metagenome</name>
    <dbReference type="NCBI Taxonomy" id="412755"/>
    <lineage>
        <taxon>unclassified sequences</taxon>
        <taxon>metagenomes</taxon>
        <taxon>ecological metagenomes</taxon>
    </lineage>
</organism>
<dbReference type="AlphaFoldDB" id="X0YW99"/>
<gene>
    <name evidence="1" type="ORF">S01H1_75660</name>
</gene>
<evidence type="ECO:0000313" key="1">
    <source>
        <dbReference type="EMBL" id="GAG50882.1"/>
    </source>
</evidence>
<proteinExistence type="predicted"/>
<sequence length="69" mass="8363">MKEYYECQCSEEILKVETEDDCYVTLGEEFMFSIFQYKKRYGFWHRLRNAGKIILYGEPYGDQVILSEK</sequence>
<accession>X0YW99</accession>